<evidence type="ECO:0000313" key="3">
    <source>
        <dbReference type="Proteomes" id="UP000271603"/>
    </source>
</evidence>
<feature type="transmembrane region" description="Helical" evidence="1">
    <location>
        <begin position="118"/>
        <end position="143"/>
    </location>
</feature>
<dbReference type="EMBL" id="LR134155">
    <property type="protein sequence ID" value="VEA73755.1"/>
    <property type="molecule type" value="Genomic_DNA"/>
</dbReference>
<evidence type="ECO:0000256" key="1">
    <source>
        <dbReference type="SAM" id="Phobius"/>
    </source>
</evidence>
<protein>
    <submittedName>
        <fullName evidence="2">Uncharacterized protein</fullName>
    </submittedName>
</protein>
<name>A0A3S4G2A2_SERRU</name>
<evidence type="ECO:0000313" key="2">
    <source>
        <dbReference type="EMBL" id="VEA73755.1"/>
    </source>
</evidence>
<feature type="transmembrane region" description="Helical" evidence="1">
    <location>
        <begin position="149"/>
        <end position="173"/>
    </location>
</feature>
<keyword evidence="1" id="KW-0812">Transmembrane</keyword>
<gene>
    <name evidence="2" type="ORF">NCTC9419_05390</name>
</gene>
<keyword evidence="1" id="KW-1133">Transmembrane helix</keyword>
<feature type="transmembrane region" description="Helical" evidence="1">
    <location>
        <begin position="83"/>
        <end position="106"/>
    </location>
</feature>
<reference evidence="2 3" key="1">
    <citation type="submission" date="2018-12" db="EMBL/GenBank/DDBJ databases">
        <authorList>
            <consortium name="Pathogen Informatics"/>
        </authorList>
    </citation>
    <scope>NUCLEOTIDE SEQUENCE [LARGE SCALE GENOMIC DNA]</scope>
    <source>
        <strain evidence="2 3">NCTC9419</strain>
    </source>
</reference>
<dbReference type="Proteomes" id="UP000271603">
    <property type="component" value="Chromosome"/>
</dbReference>
<sequence>MINQLKKSLELGASIEKQIGTDDPQRLESIKDDLKDQMGAPVGLHTAGVPLIFSALFALLSFVMPQLTVWSAVFNWMAWPQHAVFVGIIITGLVYCLLMFPSMTLISKGSVSALKVYLLLMLLTAVVAVLYLLYTIITLLFAAEYPMGYPIGAFIGLVFILASFICLNSAMFVKTMAFYLHNRVWRRQLKLQQLPKRK</sequence>
<accession>A0A3S4G2A2</accession>
<dbReference type="AlphaFoldDB" id="A0A3S4G2A2"/>
<keyword evidence="1" id="KW-0472">Membrane</keyword>
<organism evidence="2 3">
    <name type="scientific">Serratia rubidaea</name>
    <name type="common">Serratia marinorubra</name>
    <dbReference type="NCBI Taxonomy" id="61652"/>
    <lineage>
        <taxon>Bacteria</taxon>
        <taxon>Pseudomonadati</taxon>
        <taxon>Pseudomonadota</taxon>
        <taxon>Gammaproteobacteria</taxon>
        <taxon>Enterobacterales</taxon>
        <taxon>Yersiniaceae</taxon>
        <taxon>Serratia</taxon>
    </lineage>
</organism>
<proteinExistence type="predicted"/>
<feature type="transmembrane region" description="Helical" evidence="1">
    <location>
        <begin position="42"/>
        <end position="63"/>
    </location>
</feature>